<feature type="region of interest" description="Disordered" evidence="6">
    <location>
        <begin position="1051"/>
        <end position="1072"/>
    </location>
</feature>
<protein>
    <submittedName>
        <fullName evidence="8">RFIP1 protein</fullName>
    </submittedName>
</protein>
<feature type="compositionally biased region" description="Polar residues" evidence="6">
    <location>
        <begin position="540"/>
        <end position="551"/>
    </location>
</feature>
<feature type="compositionally biased region" description="Basic and acidic residues" evidence="6">
    <location>
        <begin position="318"/>
        <end position="357"/>
    </location>
</feature>
<feature type="compositionally biased region" description="Polar residues" evidence="6">
    <location>
        <begin position="217"/>
        <end position="227"/>
    </location>
</feature>
<comment type="subcellular location">
    <subcellularLocation>
        <location evidence="1">Endosome</location>
    </subcellularLocation>
</comment>
<feature type="compositionally biased region" description="Basic and acidic residues" evidence="6">
    <location>
        <begin position="681"/>
        <end position="690"/>
    </location>
</feature>
<feature type="region of interest" description="Disordered" evidence="6">
    <location>
        <begin position="899"/>
        <end position="933"/>
    </location>
</feature>
<comment type="caution">
    <text evidence="8">The sequence shown here is derived from an EMBL/GenBank/DDBJ whole genome shotgun (WGS) entry which is preliminary data.</text>
</comment>
<dbReference type="AlphaFoldDB" id="A0A7K8NRT8"/>
<gene>
    <name evidence="8" type="primary">Rab11fip1</name>
    <name evidence="8" type="ORF">CASCAS_R02620</name>
</gene>
<feature type="non-terminal residue" evidence="8">
    <location>
        <position position="1"/>
    </location>
</feature>
<dbReference type="Proteomes" id="UP000524187">
    <property type="component" value="Unassembled WGS sequence"/>
</dbReference>
<evidence type="ECO:0000313" key="9">
    <source>
        <dbReference type="Proteomes" id="UP000524187"/>
    </source>
</evidence>
<feature type="region of interest" description="Disordered" evidence="6">
    <location>
        <begin position="988"/>
        <end position="1038"/>
    </location>
</feature>
<feature type="region of interest" description="Disordered" evidence="6">
    <location>
        <begin position="518"/>
        <end position="566"/>
    </location>
</feature>
<dbReference type="GO" id="GO:0005768">
    <property type="term" value="C:endosome"/>
    <property type="evidence" value="ECO:0007669"/>
    <property type="project" value="UniProtKB-SubCell"/>
</dbReference>
<feature type="compositionally biased region" description="Low complexity" evidence="6">
    <location>
        <begin position="394"/>
        <end position="405"/>
    </location>
</feature>
<feature type="compositionally biased region" description="Polar residues" evidence="6">
    <location>
        <begin position="909"/>
        <end position="922"/>
    </location>
</feature>
<dbReference type="GO" id="GO:0031267">
    <property type="term" value="F:small GTPase binding"/>
    <property type="evidence" value="ECO:0007669"/>
    <property type="project" value="InterPro"/>
</dbReference>
<feature type="compositionally biased region" description="Basic and acidic residues" evidence="6">
    <location>
        <begin position="1021"/>
        <end position="1038"/>
    </location>
</feature>
<evidence type="ECO:0000313" key="8">
    <source>
        <dbReference type="EMBL" id="NXE55621.1"/>
    </source>
</evidence>
<name>A0A7K8NRT8_CASCA</name>
<evidence type="ECO:0000259" key="7">
    <source>
        <dbReference type="PROSITE" id="PS51511"/>
    </source>
</evidence>
<reference evidence="8 9" key="1">
    <citation type="submission" date="2019-09" db="EMBL/GenBank/DDBJ databases">
        <title>Bird 10,000 Genomes (B10K) Project - Family phase.</title>
        <authorList>
            <person name="Zhang G."/>
        </authorList>
    </citation>
    <scope>NUCLEOTIDE SEQUENCE [LARGE SCALE GENOMIC DNA]</scope>
    <source>
        <strain evidence="8">B10K-LSUMZ-50683</strain>
        <tissue evidence="8">Muscle</tissue>
    </source>
</reference>
<dbReference type="GO" id="GO:0045055">
    <property type="term" value="P:regulated exocytosis"/>
    <property type="evidence" value="ECO:0007669"/>
    <property type="project" value="TreeGrafter"/>
</dbReference>
<feature type="compositionally biased region" description="Polar residues" evidence="6">
    <location>
        <begin position="1051"/>
        <end position="1064"/>
    </location>
</feature>
<dbReference type="InterPro" id="IPR037245">
    <property type="entry name" value="FIP-RBD_C_sf"/>
</dbReference>
<keyword evidence="9" id="KW-1185">Reference proteome</keyword>
<feature type="compositionally biased region" description="Polar residues" evidence="6">
    <location>
        <begin position="807"/>
        <end position="825"/>
    </location>
</feature>
<keyword evidence="4" id="KW-0967">Endosome</keyword>
<dbReference type="Pfam" id="PF09457">
    <property type="entry name" value="RBD-FIP"/>
    <property type="match status" value="1"/>
</dbReference>
<feature type="compositionally biased region" description="Polar residues" evidence="6">
    <location>
        <begin position="105"/>
        <end position="121"/>
    </location>
</feature>
<organism evidence="8 9">
    <name type="scientific">Casuarius casuarius</name>
    <name type="common">Southern cassowary</name>
    <name type="synonym">Struthio casuarius</name>
    <dbReference type="NCBI Taxonomy" id="8787"/>
    <lineage>
        <taxon>Eukaryota</taxon>
        <taxon>Metazoa</taxon>
        <taxon>Chordata</taxon>
        <taxon>Craniata</taxon>
        <taxon>Vertebrata</taxon>
        <taxon>Euteleostomi</taxon>
        <taxon>Archelosauria</taxon>
        <taxon>Archosauria</taxon>
        <taxon>Dinosauria</taxon>
        <taxon>Saurischia</taxon>
        <taxon>Theropoda</taxon>
        <taxon>Coelurosauria</taxon>
        <taxon>Aves</taxon>
        <taxon>Palaeognathae</taxon>
        <taxon>Casuariiformes</taxon>
        <taxon>Casuariidae</taxon>
        <taxon>Casuarius</taxon>
    </lineage>
</organism>
<dbReference type="PROSITE" id="PS51511">
    <property type="entry name" value="FIP_RBD"/>
    <property type="match status" value="1"/>
</dbReference>
<dbReference type="PANTHER" id="PTHR15746:SF22">
    <property type="entry name" value="RAB11 FAMILY-INTERACTING PROTEIN 1"/>
    <property type="match status" value="1"/>
</dbReference>
<dbReference type="PANTHER" id="PTHR15746">
    <property type="entry name" value="RAB11-RELATED"/>
    <property type="match status" value="1"/>
</dbReference>
<feature type="non-terminal residue" evidence="8">
    <location>
        <position position="1177"/>
    </location>
</feature>
<dbReference type="InterPro" id="IPR019018">
    <property type="entry name" value="Rab-bd_FIP-RBD"/>
</dbReference>
<evidence type="ECO:0000256" key="1">
    <source>
        <dbReference type="ARBA" id="ARBA00004177"/>
    </source>
</evidence>
<feature type="region of interest" description="Disordered" evidence="6">
    <location>
        <begin position="702"/>
        <end position="747"/>
    </location>
</feature>
<proteinExistence type="predicted"/>
<keyword evidence="5" id="KW-0653">Protein transport</keyword>
<feature type="compositionally biased region" description="Polar residues" evidence="6">
    <location>
        <begin position="167"/>
        <end position="177"/>
    </location>
</feature>
<feature type="domain" description="FIP-RBD" evidence="7">
    <location>
        <begin position="1105"/>
        <end position="1167"/>
    </location>
</feature>
<dbReference type="Gene3D" id="1.20.5.2440">
    <property type="match status" value="1"/>
</dbReference>
<dbReference type="GO" id="GO:0015031">
    <property type="term" value="P:protein transport"/>
    <property type="evidence" value="ECO:0007669"/>
    <property type="project" value="UniProtKB-KW"/>
</dbReference>
<dbReference type="InterPro" id="IPR037789">
    <property type="entry name" value="FIP_classI"/>
</dbReference>
<evidence type="ECO:0000256" key="6">
    <source>
        <dbReference type="SAM" id="MobiDB-lite"/>
    </source>
</evidence>
<feature type="compositionally biased region" description="Basic and acidic residues" evidence="6">
    <location>
        <begin position="702"/>
        <end position="711"/>
    </location>
</feature>
<evidence type="ECO:0000256" key="2">
    <source>
        <dbReference type="ARBA" id="ARBA00022448"/>
    </source>
</evidence>
<keyword evidence="2" id="KW-0813">Transport</keyword>
<feature type="region of interest" description="Disordered" evidence="6">
    <location>
        <begin position="768"/>
        <end position="826"/>
    </location>
</feature>
<dbReference type="FunFam" id="1.20.5.2440:FF:000002">
    <property type="entry name" value="rab11 family-interacting protein 2 isoform X1"/>
    <property type="match status" value="1"/>
</dbReference>
<evidence type="ECO:0000256" key="3">
    <source>
        <dbReference type="ARBA" id="ARBA00022553"/>
    </source>
</evidence>
<feature type="region of interest" description="Disordered" evidence="6">
    <location>
        <begin position="316"/>
        <end position="418"/>
    </location>
</feature>
<evidence type="ECO:0000256" key="4">
    <source>
        <dbReference type="ARBA" id="ARBA00022753"/>
    </source>
</evidence>
<dbReference type="SUPFAM" id="SSF144270">
    <property type="entry name" value="Eferin C-derminal domain-like"/>
    <property type="match status" value="1"/>
</dbReference>
<dbReference type="EMBL" id="VWPT01000272">
    <property type="protein sequence ID" value="NXE55621.1"/>
    <property type="molecule type" value="Genomic_DNA"/>
</dbReference>
<sequence length="1177" mass="127552">CRWYKLHSKPGKKEKERGEIEVDIQFMRSNMTASMFDLSMKDKSRSAFGKLKDKLKGKRSSGLSDTASEIVPSPSHSLADSEDESNEKEKKKSKFKTLFSKPGLQKTSLSQSMSVLPTHQPVTEKVRLRPSDFQSQWDDEESETSPTSDKKSSPSPVSKFHKIASLDSRQLNQITTSNTKKEGLSLFGGLKSKSDPVSKSTLCINGSHVYMEENTPKDNTPASSPSPHNFRRKQLFASEENLSSKFTKGPEETGRTSPSSILSGSASLETFKSMTLPSYKLLSSEDYTETNVPLTVDITKESKKTDHKKSALFSLVTGKKEAVKSSDAESVPDRTLKEEKNKVPEEKSKEETKHLEIPTDLSKGNPSKNSNEEEIFKNKQPLNPFEEDGKPEKAAASAKTAQTKAVKPRLGVSSEEETKATLPILAPDSLPAFLSALHISSDNNPFISKTGQKVKVPDSENITSSSAPLPPSPPPAAELLNSKNPFISEWGKESKALDSESIANFSLSHHLAASVPETSLSVQLSSGGNNPFTSKWGRGSQDQDSESSNACASLDVSRPPAPSLHSDYHFNDNNPFVCKLGRELDAPGLKTVAGSSPFLLPCEEDRSSVENTGNLKHSLHVASGSSSDLALTSNVNTVSNSLNTLSDNSGLAPRKQRGSPKVQVETSLRNGAEQLPPAKSKLNEKQEVFSDKRMEECKPMLETEAAPDKNDSLSQVGPTKPTLRVCTLPPQEADVGRADSEASSVFVTPKPAPRLSLLLKTCTPVSQTDELSGGVLSSDDNVKSASGLPLRNEKPSSAYGCPPRNGSLKTVTPTTNLRGDSSNSHLKYENDDLFDSLANLKSAIPVAGDHGLKPASLPVILEGGSDDELLEDCQEEHNVTADDKNILEAGKQSIDLMPLSGELKEHSDNSSPAESVTPSAQEGGSAPDVCNSSKLPVLPARVHVFSANNKIADLGVGVTTSHSSECNSHFERQELKINIGVEESAERGFLEPSTCPSVSSSSQPYSSFHSLPSHTQSSRAESSKKPTAEGFADKAENSGKKKLLQAWVSPSETYPNQTQQSGETMSPKHRLQPVKPMNATASKSQTKNMNVISAMNEKLLEMSVKKYDPSDPGYAYAQLTHDELIQLVLKQKDTITKKELQVRELEDYIDNLLVRVMEETPNILRVSTSGNKKAGKI</sequence>
<feature type="region of interest" description="Disordered" evidence="6">
    <location>
        <begin position="444"/>
        <end position="481"/>
    </location>
</feature>
<feature type="region of interest" description="Disordered" evidence="6">
    <location>
        <begin position="50"/>
        <end position="177"/>
    </location>
</feature>
<evidence type="ECO:0000256" key="5">
    <source>
        <dbReference type="ARBA" id="ARBA00022927"/>
    </source>
</evidence>
<feature type="compositionally biased region" description="Polar residues" evidence="6">
    <location>
        <begin position="518"/>
        <end position="533"/>
    </location>
</feature>
<feature type="region of interest" description="Disordered" evidence="6">
    <location>
        <begin position="210"/>
        <end position="265"/>
    </location>
</feature>
<feature type="region of interest" description="Disordered" evidence="6">
    <location>
        <begin position="641"/>
        <end position="690"/>
    </location>
</feature>
<keyword evidence="3" id="KW-0597">Phosphoprotein</keyword>
<feature type="compositionally biased region" description="Low complexity" evidence="6">
    <location>
        <begin position="992"/>
        <end position="1013"/>
    </location>
</feature>
<accession>A0A7K8NRT8</accession>